<organism evidence="6 7">
    <name type="scientific">Peronospora matthiolae</name>
    <dbReference type="NCBI Taxonomy" id="2874970"/>
    <lineage>
        <taxon>Eukaryota</taxon>
        <taxon>Sar</taxon>
        <taxon>Stramenopiles</taxon>
        <taxon>Oomycota</taxon>
        <taxon>Peronosporomycetes</taxon>
        <taxon>Peronosporales</taxon>
        <taxon>Peronosporaceae</taxon>
        <taxon>Peronospora</taxon>
    </lineage>
</organism>
<proteinExistence type="inferred from homology"/>
<feature type="region of interest" description="Disordered" evidence="5">
    <location>
        <begin position="57"/>
        <end position="76"/>
    </location>
</feature>
<gene>
    <name evidence="6" type="ORF">PM001_LOCUS22522</name>
</gene>
<evidence type="ECO:0000256" key="3">
    <source>
        <dbReference type="ARBA" id="ARBA00022525"/>
    </source>
</evidence>
<dbReference type="Pfam" id="PF16810">
    <property type="entry name" value="RXLR"/>
    <property type="match status" value="1"/>
</dbReference>
<comment type="subcellular location">
    <subcellularLocation>
        <location evidence="1 4">Secreted</location>
    </subcellularLocation>
</comment>
<feature type="chain" id="PRO_5043097104" description="RxLR effector protein" evidence="4">
    <location>
        <begin position="24"/>
        <end position="156"/>
    </location>
</feature>
<dbReference type="Proteomes" id="UP001162060">
    <property type="component" value="Unassembled WGS sequence"/>
</dbReference>
<evidence type="ECO:0000313" key="7">
    <source>
        <dbReference type="Proteomes" id="UP001162060"/>
    </source>
</evidence>
<reference evidence="6" key="1">
    <citation type="submission" date="2024-01" db="EMBL/GenBank/DDBJ databases">
        <authorList>
            <person name="Webb A."/>
        </authorList>
    </citation>
    <scope>NUCLEOTIDE SEQUENCE</scope>
    <source>
        <strain evidence="6">Pm1</strain>
    </source>
</reference>
<evidence type="ECO:0000256" key="1">
    <source>
        <dbReference type="ARBA" id="ARBA00004613"/>
    </source>
</evidence>
<accession>A0AAV1UUN3</accession>
<name>A0AAV1UUN3_9STRA</name>
<evidence type="ECO:0000256" key="5">
    <source>
        <dbReference type="SAM" id="MobiDB-lite"/>
    </source>
</evidence>
<dbReference type="InterPro" id="IPR031825">
    <property type="entry name" value="RXLR"/>
</dbReference>
<keyword evidence="4" id="KW-0732">Signal</keyword>
<dbReference type="AlphaFoldDB" id="A0AAV1UUN3"/>
<dbReference type="GO" id="GO:0005576">
    <property type="term" value="C:extracellular region"/>
    <property type="evidence" value="ECO:0007669"/>
    <property type="project" value="UniProtKB-SubCell"/>
</dbReference>
<dbReference type="Gene3D" id="1.10.10.2460">
    <property type="match status" value="1"/>
</dbReference>
<evidence type="ECO:0000256" key="4">
    <source>
        <dbReference type="RuleBase" id="RU367124"/>
    </source>
</evidence>
<evidence type="ECO:0000313" key="6">
    <source>
        <dbReference type="EMBL" id="CAK7937372.1"/>
    </source>
</evidence>
<comment type="similarity">
    <text evidence="2 4">Belongs to the RxLR effector family.</text>
</comment>
<dbReference type="EMBL" id="CAKLBY020000227">
    <property type="protein sequence ID" value="CAK7937372.1"/>
    <property type="molecule type" value="Genomic_DNA"/>
</dbReference>
<comment type="caution">
    <text evidence="6">The sequence shown here is derived from an EMBL/GenBank/DDBJ whole genome shotgun (WGS) entry which is preliminary data.</text>
</comment>
<protein>
    <recommendedName>
        <fullName evidence="4">RxLR effector protein</fullName>
    </recommendedName>
</protein>
<keyword evidence="3 4" id="KW-0964">Secreted</keyword>
<sequence length="156" mass="17641">MHLQYVLTLVAAALVASKSSASAAKPAHDARARNLASQDQVHLIDLLKSETKTKRMLRGAQDFNEDNTVEYSPSSGAPKKTFIEDKLKDLLSSLETTTRFYDRWYESGYSIEQVTRSLEESKSRDVNETYRSLAKGYAAYVEDKENQTEVEPVDRK</sequence>
<evidence type="ECO:0000256" key="2">
    <source>
        <dbReference type="ARBA" id="ARBA00010400"/>
    </source>
</evidence>
<comment type="function">
    <text evidence="4">Effector that suppresses plant defense responses during pathogen infection.</text>
</comment>
<feature type="signal peptide" evidence="4">
    <location>
        <begin position="1"/>
        <end position="23"/>
    </location>
</feature>